<evidence type="ECO:0000256" key="1">
    <source>
        <dbReference type="SAM" id="SignalP"/>
    </source>
</evidence>
<protein>
    <recommendedName>
        <fullName evidence="4">Lipoprotein LpqB beta-propeller domain-containing protein</fullName>
    </recommendedName>
</protein>
<sequence length="458" mass="50081">MLSLSTRHILKHNTRRSRKTCIALLVLMLCQLLAACTPGHSGDDVVAFIRDGQLWTLDPSGANAFSVVSQSTPVVGYAWSPNHRLLAFRTLDADFAKSAAAKSLSPHPQNELIGDLPSTLNTIGVDGGTPISIAFSSPDFSYNNPQWNSNGTRLIYRQTPKNFSANPSNAQWWISQNDQPGGIAAKPFSNTFSIPSISYDSNNYLITGNDTNGAFTTTIAGTQRAQVTGPLPGHPLPASLERILWRPAHQNQSFLYAVEDTKASQTSSQLSVKLVWHTLEGPATTVATCACTQFSWSPDGNYIVYSIGTQMTLLNVTDTTSFTVNSEANAVPYWSPDSKFLLLDSSQTLSLVNISTRQQVQLLRTHTEKSAAPITLPSTNSLLQPISNNLWSADSRHFIFLSRDHSNWQQHTLLDNKALYTIEINDAGKPQGTPTKISDGTITEAGWTYQDPSTSFLY</sequence>
<accession>A0A402AB60</accession>
<evidence type="ECO:0000313" key="3">
    <source>
        <dbReference type="Proteomes" id="UP000287188"/>
    </source>
</evidence>
<dbReference type="SUPFAM" id="SSF82171">
    <property type="entry name" value="DPP6 N-terminal domain-like"/>
    <property type="match status" value="1"/>
</dbReference>
<dbReference type="EMBL" id="BIFS01000001">
    <property type="protein sequence ID" value="GCE16349.1"/>
    <property type="molecule type" value="Genomic_DNA"/>
</dbReference>
<feature type="signal peptide" evidence="1">
    <location>
        <begin position="1"/>
        <end position="34"/>
    </location>
</feature>
<dbReference type="RefSeq" id="WP_161976999.1">
    <property type="nucleotide sequence ID" value="NZ_BIFS01000001.1"/>
</dbReference>
<dbReference type="Pfam" id="PF07676">
    <property type="entry name" value="PD40"/>
    <property type="match status" value="1"/>
</dbReference>
<dbReference type="InterPro" id="IPR011042">
    <property type="entry name" value="6-blade_b-propeller_TolB-like"/>
</dbReference>
<comment type="caution">
    <text evidence="2">The sequence shown here is derived from an EMBL/GenBank/DDBJ whole genome shotgun (WGS) entry which is preliminary data.</text>
</comment>
<dbReference type="Proteomes" id="UP000287188">
    <property type="component" value="Unassembled WGS sequence"/>
</dbReference>
<feature type="chain" id="PRO_5019160529" description="Lipoprotein LpqB beta-propeller domain-containing protein" evidence="1">
    <location>
        <begin position="35"/>
        <end position="458"/>
    </location>
</feature>
<gene>
    <name evidence="2" type="ORF">KDK_01490</name>
</gene>
<proteinExistence type="predicted"/>
<keyword evidence="1" id="KW-0732">Signal</keyword>
<evidence type="ECO:0008006" key="4">
    <source>
        <dbReference type="Google" id="ProtNLM"/>
    </source>
</evidence>
<organism evidence="2 3">
    <name type="scientific">Dictyobacter kobayashii</name>
    <dbReference type="NCBI Taxonomy" id="2014872"/>
    <lineage>
        <taxon>Bacteria</taxon>
        <taxon>Bacillati</taxon>
        <taxon>Chloroflexota</taxon>
        <taxon>Ktedonobacteria</taxon>
        <taxon>Ktedonobacterales</taxon>
        <taxon>Dictyobacteraceae</taxon>
        <taxon>Dictyobacter</taxon>
    </lineage>
</organism>
<dbReference type="AlphaFoldDB" id="A0A402AB60"/>
<name>A0A402AB60_9CHLR</name>
<reference evidence="3" key="1">
    <citation type="submission" date="2018-12" db="EMBL/GenBank/DDBJ databases">
        <title>Tengunoibacter tsumagoiensis gen. nov., sp. nov., Dictyobacter kobayashii sp. nov., D. alpinus sp. nov., and D. joshuensis sp. nov. and description of Dictyobacteraceae fam. nov. within the order Ktedonobacterales isolated from Tengu-no-mugimeshi.</title>
        <authorList>
            <person name="Wang C.M."/>
            <person name="Zheng Y."/>
            <person name="Sakai Y."/>
            <person name="Toyoda A."/>
            <person name="Minakuchi Y."/>
            <person name="Abe K."/>
            <person name="Yokota A."/>
            <person name="Yabe S."/>
        </authorList>
    </citation>
    <scope>NUCLEOTIDE SEQUENCE [LARGE SCALE GENOMIC DNA]</scope>
    <source>
        <strain evidence="3">Uno11</strain>
    </source>
</reference>
<dbReference type="InterPro" id="IPR011659">
    <property type="entry name" value="WD40"/>
</dbReference>
<keyword evidence="3" id="KW-1185">Reference proteome</keyword>
<dbReference type="Gene3D" id="2.120.10.30">
    <property type="entry name" value="TolB, C-terminal domain"/>
    <property type="match status" value="1"/>
</dbReference>
<evidence type="ECO:0000313" key="2">
    <source>
        <dbReference type="EMBL" id="GCE16349.1"/>
    </source>
</evidence>